<dbReference type="InterPro" id="IPR041588">
    <property type="entry name" value="Integrase_H2C2"/>
</dbReference>
<gene>
    <name evidence="11" type="primary">LOC115875717</name>
</gene>
<name>A0A6J2X7D0_SITOR</name>
<protein>
    <recommendedName>
        <fullName evidence="1">RNA-directed DNA polymerase</fullName>
        <ecNumber evidence="1">2.7.7.49</ecNumber>
    </recommendedName>
</protein>
<evidence type="ECO:0000256" key="1">
    <source>
        <dbReference type="ARBA" id="ARBA00012493"/>
    </source>
</evidence>
<accession>A0A6J2X7D0</accession>
<dbReference type="InterPro" id="IPR050951">
    <property type="entry name" value="Retrovirus_Pol_polyprotein"/>
</dbReference>
<dbReference type="GO" id="GO:0042575">
    <property type="term" value="C:DNA polymerase complex"/>
    <property type="evidence" value="ECO:0007669"/>
    <property type="project" value="UniProtKB-ARBA"/>
</dbReference>
<dbReference type="GO" id="GO:0016787">
    <property type="term" value="F:hydrolase activity"/>
    <property type="evidence" value="ECO:0007669"/>
    <property type="project" value="UniProtKB-KW"/>
</dbReference>
<keyword evidence="3" id="KW-0548">Nucleotidyltransferase</keyword>
<keyword evidence="10" id="KW-1185">Reference proteome</keyword>
<dbReference type="GO" id="GO:0003676">
    <property type="term" value="F:nucleic acid binding"/>
    <property type="evidence" value="ECO:0007669"/>
    <property type="project" value="InterPro"/>
</dbReference>
<evidence type="ECO:0000259" key="8">
    <source>
        <dbReference type="PROSITE" id="PS50878"/>
    </source>
</evidence>
<dbReference type="PANTHER" id="PTHR37984">
    <property type="entry name" value="PROTEIN CBG26694"/>
    <property type="match status" value="1"/>
</dbReference>
<sequence length="966" mass="111410">MLIDSGSKSNLITDKSWVYLKQNKVKIFNQVRNPDKVFLAYGSKTPLNIIGSFEAEIQVGQNIKVDTFYVIKGGTKNLIGKNTATALGILKIGFHINVIESFPKFKNVIVDIPIDESVTPVVQPYRRIPVPLEAKVEAKLLELIESDIIEAVNEPSKWVSPIVPVLKENGEIRICIDMRRANKAIMRENHPLPTMDVLLPNFKNAKVFSRLDIRNAFHQLELSENCRYITTFITSKGLYRYKRLMFGITCAPEIFQKTLERILAKCEGTKNFVDDIVIFGQNDEEHDKRLKKTLETLKNNNVLLNDQKCQYRLKKVNFLGHTLTAEGVTPLESYIAGILSFRKPNTIEETQSFLGLINYVGKWIPNLATLTEPFRMFLRLKLSKHASIQKYWSKEQECSFNKLKECLANIRTLGYYNPNEKTQVMADASPVGLGAVLIQINDQGPRVIAFGNKSLTECERRYCQTEKEALALVWAVEHFKVYLYGKDSFELITDHKPLEAIFHPKSKPCARIERWVLRLQSFNFKVIYKPGKSNIADPLSRLCIQQRSTHEFDEEQVQQIIEYARPVAVPLEEIRSHSKRDSEIRKVWEGLNTNNWDDSVRQYKLLDTELCFQDNILLRGTRIVIPRDLRRLVLEAAHEGHPGIVAMKNRIRAKVWWPHIDKDVEKVIKSCKGCTLVSTPLLPNPLKRRELPQDAWIDVAIDYMGPLPSGEYLFVIVDYYSRYKEIKITRDISTSFTVKSLQEIFSRLGNPVSITSDNGRQFTSAEFKGFCKERCINLYNSIPYWPQQNGEVERQNRDILKRLKISQALKKDWKVELMNYLTMYNSTPHTVTGKSPSELFFKRTFRDKIPNIKDTEYSIINEDVRDRDQMEKEKGRDYANRKRRAKETELEGGTKVYVKNLVKESKVTPPFSSVPHTVLDKRGGDVRLRNDNTGEEVRRNILHLKKVEGQWQSINNDANDNVSIAA</sequence>
<dbReference type="InterPro" id="IPR043502">
    <property type="entry name" value="DNA/RNA_pol_sf"/>
</dbReference>
<dbReference type="SUPFAM" id="SSF53098">
    <property type="entry name" value="Ribonuclease H-like"/>
    <property type="match status" value="1"/>
</dbReference>
<dbReference type="FunFam" id="3.10.20.370:FF:000001">
    <property type="entry name" value="Retrovirus-related Pol polyprotein from transposon 17.6-like protein"/>
    <property type="match status" value="1"/>
</dbReference>
<dbReference type="Proteomes" id="UP000504635">
    <property type="component" value="Unplaced"/>
</dbReference>
<evidence type="ECO:0000256" key="7">
    <source>
        <dbReference type="ARBA" id="ARBA00022918"/>
    </source>
</evidence>
<dbReference type="InterPro" id="IPR043128">
    <property type="entry name" value="Rev_trsase/Diguanyl_cyclase"/>
</dbReference>
<evidence type="ECO:0000259" key="9">
    <source>
        <dbReference type="PROSITE" id="PS50994"/>
    </source>
</evidence>
<dbReference type="GeneID" id="115875717"/>
<proteinExistence type="predicted"/>
<dbReference type="GO" id="GO:0004519">
    <property type="term" value="F:endonuclease activity"/>
    <property type="evidence" value="ECO:0007669"/>
    <property type="project" value="UniProtKB-KW"/>
</dbReference>
<dbReference type="GO" id="GO:0015074">
    <property type="term" value="P:DNA integration"/>
    <property type="evidence" value="ECO:0007669"/>
    <property type="project" value="InterPro"/>
</dbReference>
<dbReference type="CDD" id="cd01647">
    <property type="entry name" value="RT_LTR"/>
    <property type="match status" value="1"/>
</dbReference>
<dbReference type="FunFam" id="1.10.340.70:FF:000003">
    <property type="entry name" value="Protein CBG25708"/>
    <property type="match status" value="1"/>
</dbReference>
<keyword evidence="7" id="KW-0695">RNA-directed DNA polymerase</keyword>
<dbReference type="PROSITE" id="PS50878">
    <property type="entry name" value="RT_POL"/>
    <property type="match status" value="1"/>
</dbReference>
<evidence type="ECO:0000256" key="3">
    <source>
        <dbReference type="ARBA" id="ARBA00022695"/>
    </source>
</evidence>
<evidence type="ECO:0000313" key="10">
    <source>
        <dbReference type="Proteomes" id="UP000504635"/>
    </source>
</evidence>
<dbReference type="SUPFAM" id="SSF56672">
    <property type="entry name" value="DNA/RNA polymerases"/>
    <property type="match status" value="1"/>
</dbReference>
<dbReference type="PROSITE" id="PS50994">
    <property type="entry name" value="INTEGRASE"/>
    <property type="match status" value="1"/>
</dbReference>
<evidence type="ECO:0000256" key="2">
    <source>
        <dbReference type="ARBA" id="ARBA00022679"/>
    </source>
</evidence>
<dbReference type="PANTHER" id="PTHR37984:SF11">
    <property type="entry name" value="INTEGRASE CATALYTIC DOMAIN-CONTAINING PROTEIN"/>
    <property type="match status" value="1"/>
</dbReference>
<evidence type="ECO:0000256" key="5">
    <source>
        <dbReference type="ARBA" id="ARBA00022759"/>
    </source>
</evidence>
<feature type="domain" description="Reverse transcriptase" evidence="8">
    <location>
        <begin position="146"/>
        <end position="323"/>
    </location>
</feature>
<dbReference type="CDD" id="cd09274">
    <property type="entry name" value="RNase_HI_RT_Ty3"/>
    <property type="match status" value="1"/>
</dbReference>
<keyword evidence="6" id="KW-0378">Hydrolase</keyword>
<dbReference type="InterPro" id="IPR036397">
    <property type="entry name" value="RNaseH_sf"/>
</dbReference>
<dbReference type="InterPro" id="IPR012337">
    <property type="entry name" value="RNaseH-like_sf"/>
</dbReference>
<dbReference type="EC" id="2.7.7.49" evidence="1"/>
<feature type="domain" description="Integrase catalytic" evidence="9">
    <location>
        <begin position="688"/>
        <end position="844"/>
    </location>
</feature>
<dbReference type="InterPro" id="IPR000477">
    <property type="entry name" value="RT_dom"/>
</dbReference>
<keyword evidence="4" id="KW-0540">Nuclease</keyword>
<reference evidence="11" key="1">
    <citation type="submission" date="2025-08" db="UniProtKB">
        <authorList>
            <consortium name="RefSeq"/>
        </authorList>
    </citation>
    <scope>IDENTIFICATION</scope>
    <source>
        <tissue evidence="11">Gonads</tissue>
    </source>
</reference>
<evidence type="ECO:0000256" key="6">
    <source>
        <dbReference type="ARBA" id="ARBA00022801"/>
    </source>
</evidence>
<dbReference type="GO" id="GO:0003964">
    <property type="term" value="F:RNA-directed DNA polymerase activity"/>
    <property type="evidence" value="ECO:0007669"/>
    <property type="project" value="UniProtKB-KW"/>
</dbReference>
<dbReference type="InParanoid" id="A0A6J2X7D0"/>
<dbReference type="Gene3D" id="1.10.340.70">
    <property type="match status" value="1"/>
</dbReference>
<dbReference type="Gene3D" id="3.30.420.10">
    <property type="entry name" value="Ribonuclease H-like superfamily/Ribonuclease H"/>
    <property type="match status" value="1"/>
</dbReference>
<dbReference type="KEGG" id="soy:115875717"/>
<evidence type="ECO:0000313" key="11">
    <source>
        <dbReference type="RefSeq" id="XP_030747091.1"/>
    </source>
</evidence>
<dbReference type="Pfam" id="PF00078">
    <property type="entry name" value="RVT_1"/>
    <property type="match status" value="1"/>
</dbReference>
<dbReference type="Pfam" id="PF17921">
    <property type="entry name" value="Integrase_H2C2"/>
    <property type="match status" value="1"/>
</dbReference>
<dbReference type="Gene3D" id="3.30.70.270">
    <property type="match status" value="2"/>
</dbReference>
<organism evidence="10 11">
    <name type="scientific">Sitophilus oryzae</name>
    <name type="common">Rice weevil</name>
    <name type="synonym">Curculio oryzae</name>
    <dbReference type="NCBI Taxonomy" id="7048"/>
    <lineage>
        <taxon>Eukaryota</taxon>
        <taxon>Metazoa</taxon>
        <taxon>Ecdysozoa</taxon>
        <taxon>Arthropoda</taxon>
        <taxon>Hexapoda</taxon>
        <taxon>Insecta</taxon>
        <taxon>Pterygota</taxon>
        <taxon>Neoptera</taxon>
        <taxon>Endopterygota</taxon>
        <taxon>Coleoptera</taxon>
        <taxon>Polyphaga</taxon>
        <taxon>Cucujiformia</taxon>
        <taxon>Curculionidae</taxon>
        <taxon>Dryophthorinae</taxon>
        <taxon>Sitophilus</taxon>
    </lineage>
</organism>
<dbReference type="Gene3D" id="3.10.10.10">
    <property type="entry name" value="HIV Type 1 Reverse Transcriptase, subunit A, domain 1"/>
    <property type="match status" value="1"/>
</dbReference>
<dbReference type="Pfam" id="PF17917">
    <property type="entry name" value="RT_RNaseH"/>
    <property type="match status" value="1"/>
</dbReference>
<evidence type="ECO:0000256" key="4">
    <source>
        <dbReference type="ARBA" id="ARBA00022722"/>
    </source>
</evidence>
<dbReference type="Pfam" id="PF00665">
    <property type="entry name" value="rve"/>
    <property type="match status" value="1"/>
</dbReference>
<dbReference type="InterPro" id="IPR041373">
    <property type="entry name" value="RT_RNaseH"/>
</dbReference>
<dbReference type="OrthoDB" id="6756070at2759"/>
<dbReference type="FunFam" id="3.30.420.10:FF:000063">
    <property type="entry name" value="Retrovirus-related Pol polyprotein from transposon 297-like Protein"/>
    <property type="match status" value="1"/>
</dbReference>
<dbReference type="AlphaFoldDB" id="A0A6J2X7D0"/>
<dbReference type="InterPro" id="IPR001584">
    <property type="entry name" value="Integrase_cat-core"/>
</dbReference>
<keyword evidence="2" id="KW-0808">Transferase</keyword>
<dbReference type="RefSeq" id="XP_030747091.1">
    <property type="nucleotide sequence ID" value="XM_030891231.1"/>
</dbReference>
<keyword evidence="5" id="KW-0255">Endonuclease</keyword>